<comment type="caution">
    <text evidence="2">The sequence shown here is derived from an EMBL/GenBank/DDBJ whole genome shotgun (WGS) entry which is preliminary data.</text>
</comment>
<gene>
    <name evidence="2" type="ORF">CYCCA115_LOCUS4934</name>
</gene>
<evidence type="ECO:0000256" key="1">
    <source>
        <dbReference type="SAM" id="MobiDB-lite"/>
    </source>
</evidence>
<proteinExistence type="predicted"/>
<keyword evidence="3" id="KW-1185">Reference proteome</keyword>
<feature type="compositionally biased region" description="Low complexity" evidence="1">
    <location>
        <begin position="208"/>
        <end position="219"/>
    </location>
</feature>
<sequence>MRSTVSFEVHNEPDPMNTETVRTTSGIALTPTPNFDGTWEFLSLQTGHTVVRGAWTVLPTTTDVIFGVNADGDPDAFLHEWRPNVPILDLDDDQVDIALLPPPGGAVPQNDDQDDSSNNDDQDNSSASSDDDQADSSEDSNADDDNDDEADSGDDDDGDDDDGSDALEQPNSNDKGAQEEHAEEQHENETAFLVADLEDAAEHDPNESTQLLQTPLTSLHNDNDTNENNTKADVTARMQRAINRAAAIESTPWRSVHWIMP</sequence>
<evidence type="ECO:0000313" key="3">
    <source>
        <dbReference type="Proteomes" id="UP001295423"/>
    </source>
</evidence>
<evidence type="ECO:0000313" key="2">
    <source>
        <dbReference type="EMBL" id="CAJ1935849.1"/>
    </source>
</evidence>
<feature type="region of interest" description="Disordered" evidence="1">
    <location>
        <begin position="96"/>
        <end position="231"/>
    </location>
</feature>
<feature type="compositionally biased region" description="Basic and acidic residues" evidence="1">
    <location>
        <begin position="176"/>
        <end position="189"/>
    </location>
</feature>
<dbReference type="EMBL" id="CAKOGP040000513">
    <property type="protein sequence ID" value="CAJ1935849.1"/>
    <property type="molecule type" value="Genomic_DNA"/>
</dbReference>
<feature type="compositionally biased region" description="Acidic residues" evidence="1">
    <location>
        <begin position="111"/>
        <end position="165"/>
    </location>
</feature>
<accession>A0AAD2FG75</accession>
<protein>
    <submittedName>
        <fullName evidence="2">Uncharacterized protein</fullName>
    </submittedName>
</protein>
<name>A0AAD2FG75_9STRA</name>
<dbReference type="Proteomes" id="UP001295423">
    <property type="component" value="Unassembled WGS sequence"/>
</dbReference>
<reference evidence="2" key="1">
    <citation type="submission" date="2023-08" db="EMBL/GenBank/DDBJ databases">
        <authorList>
            <person name="Audoor S."/>
            <person name="Bilcke G."/>
        </authorList>
    </citation>
    <scope>NUCLEOTIDE SEQUENCE</scope>
</reference>
<dbReference type="AlphaFoldDB" id="A0AAD2FG75"/>
<organism evidence="2 3">
    <name type="scientific">Cylindrotheca closterium</name>
    <dbReference type="NCBI Taxonomy" id="2856"/>
    <lineage>
        <taxon>Eukaryota</taxon>
        <taxon>Sar</taxon>
        <taxon>Stramenopiles</taxon>
        <taxon>Ochrophyta</taxon>
        <taxon>Bacillariophyta</taxon>
        <taxon>Bacillariophyceae</taxon>
        <taxon>Bacillariophycidae</taxon>
        <taxon>Bacillariales</taxon>
        <taxon>Bacillariaceae</taxon>
        <taxon>Cylindrotheca</taxon>
    </lineage>
</organism>